<dbReference type="EMBL" id="JACRDE010000342">
    <property type="protein sequence ID" value="MBI5250407.1"/>
    <property type="molecule type" value="Genomic_DNA"/>
</dbReference>
<protein>
    <submittedName>
        <fullName evidence="1">Uncharacterized protein</fullName>
    </submittedName>
</protein>
<name>A0A9D6Z4C8_9BACT</name>
<dbReference type="AlphaFoldDB" id="A0A9D6Z4C8"/>
<proteinExistence type="predicted"/>
<sequence>MAKTKKEKTTIPGGSLLARGDMIKVMQQGSPVECKVLSCIALEDGSCLASLEVLEGERKGQKITSKLRLGNQGP</sequence>
<evidence type="ECO:0000313" key="1">
    <source>
        <dbReference type="EMBL" id="MBI5250407.1"/>
    </source>
</evidence>
<evidence type="ECO:0000313" key="2">
    <source>
        <dbReference type="Proteomes" id="UP000807825"/>
    </source>
</evidence>
<accession>A0A9D6Z4C8</accession>
<reference evidence="1" key="1">
    <citation type="submission" date="2020-07" db="EMBL/GenBank/DDBJ databases">
        <title>Huge and variable diversity of episymbiotic CPR bacteria and DPANN archaea in groundwater ecosystems.</title>
        <authorList>
            <person name="He C.Y."/>
            <person name="Keren R."/>
            <person name="Whittaker M."/>
            <person name="Farag I.F."/>
            <person name="Doudna J."/>
            <person name="Cate J.H.D."/>
            <person name="Banfield J.F."/>
        </authorList>
    </citation>
    <scope>NUCLEOTIDE SEQUENCE</scope>
    <source>
        <strain evidence="1">NC_groundwater_1664_Pr3_B-0.1um_52_9</strain>
    </source>
</reference>
<gene>
    <name evidence="1" type="ORF">HY912_13015</name>
</gene>
<organism evidence="1 2">
    <name type="scientific">Desulfomonile tiedjei</name>
    <dbReference type="NCBI Taxonomy" id="2358"/>
    <lineage>
        <taxon>Bacteria</taxon>
        <taxon>Pseudomonadati</taxon>
        <taxon>Thermodesulfobacteriota</taxon>
        <taxon>Desulfomonilia</taxon>
        <taxon>Desulfomonilales</taxon>
        <taxon>Desulfomonilaceae</taxon>
        <taxon>Desulfomonile</taxon>
    </lineage>
</organism>
<dbReference type="Proteomes" id="UP000807825">
    <property type="component" value="Unassembled WGS sequence"/>
</dbReference>
<comment type="caution">
    <text evidence="1">The sequence shown here is derived from an EMBL/GenBank/DDBJ whole genome shotgun (WGS) entry which is preliminary data.</text>
</comment>